<dbReference type="InterPro" id="IPR001753">
    <property type="entry name" value="Enoyl-CoA_hydra/iso"/>
</dbReference>
<comment type="similarity">
    <text evidence="1">Belongs to the enoyl-CoA hydratase/isomerase family.</text>
</comment>
<dbReference type="GO" id="GO:0006635">
    <property type="term" value="P:fatty acid beta-oxidation"/>
    <property type="evidence" value="ECO:0007669"/>
    <property type="project" value="TreeGrafter"/>
</dbReference>
<dbReference type="InterPro" id="IPR029045">
    <property type="entry name" value="ClpP/crotonase-like_dom_sf"/>
</dbReference>
<dbReference type="SUPFAM" id="SSF52096">
    <property type="entry name" value="ClpP/crotonase"/>
    <property type="match status" value="1"/>
</dbReference>
<evidence type="ECO:0000313" key="3">
    <source>
        <dbReference type="EMBL" id="PZW50463.1"/>
    </source>
</evidence>
<evidence type="ECO:0000313" key="4">
    <source>
        <dbReference type="Proteomes" id="UP000249688"/>
    </source>
</evidence>
<keyword evidence="2" id="KW-0456">Lyase</keyword>
<dbReference type="InterPro" id="IPR014748">
    <property type="entry name" value="Enoyl-CoA_hydra_C"/>
</dbReference>
<evidence type="ECO:0000256" key="1">
    <source>
        <dbReference type="ARBA" id="ARBA00005254"/>
    </source>
</evidence>
<dbReference type="AlphaFoldDB" id="A0A2W7IVC4"/>
<dbReference type="Gene3D" id="3.90.226.10">
    <property type="entry name" value="2-enoyl-CoA Hydratase, Chain A, domain 1"/>
    <property type="match status" value="1"/>
</dbReference>
<protein>
    <submittedName>
        <fullName evidence="3">Crotonobetainyl-CoA hydratase</fullName>
    </submittedName>
</protein>
<sequence length="259" mass="27847">MSSRIKVSANGPILEIMFDHPPANAIDQRASRDLDAALDRLRDDPALRVGIVCANPEGRIYSAGWDLKAVAAGDGGQDFGNNGFMSLERSDLNKPLIAAVHGLAVGGGFEFALMCNIVLATADTEFGLPELIRGFLPGAGGLWRVLRRLPTNIGYELLLTGRRLTAAEGERHGFVNRIVPKDALLPAARAMAAQICAGAPLAVEALLEVARAVETLPDSEAFAMMRSGLPTHERMMASEDFHEGPRAFAEKRPPRWKGL</sequence>
<dbReference type="PANTHER" id="PTHR11941:SF54">
    <property type="entry name" value="ENOYL-COA HYDRATASE, MITOCHONDRIAL"/>
    <property type="match status" value="1"/>
</dbReference>
<dbReference type="PANTHER" id="PTHR11941">
    <property type="entry name" value="ENOYL-COA HYDRATASE-RELATED"/>
    <property type="match status" value="1"/>
</dbReference>
<dbReference type="RefSeq" id="WP_111396611.1">
    <property type="nucleotide sequence ID" value="NZ_QKYU01000002.1"/>
</dbReference>
<evidence type="ECO:0000256" key="2">
    <source>
        <dbReference type="ARBA" id="ARBA00023239"/>
    </source>
</evidence>
<proteinExistence type="inferred from homology"/>
<name>A0A2W7IVC4_9PROT</name>
<reference evidence="3 4" key="1">
    <citation type="submission" date="2018-06" db="EMBL/GenBank/DDBJ databases">
        <title>Genomic Encyclopedia of Archaeal and Bacterial Type Strains, Phase II (KMG-II): from individual species to whole genera.</title>
        <authorList>
            <person name="Goeker M."/>
        </authorList>
    </citation>
    <scope>NUCLEOTIDE SEQUENCE [LARGE SCALE GENOMIC DNA]</scope>
    <source>
        <strain evidence="3 4">DSM 24525</strain>
    </source>
</reference>
<dbReference type="Proteomes" id="UP000249688">
    <property type="component" value="Unassembled WGS sequence"/>
</dbReference>
<dbReference type="Pfam" id="PF00378">
    <property type="entry name" value="ECH_1"/>
    <property type="match status" value="1"/>
</dbReference>
<gene>
    <name evidence="3" type="ORF">C8P66_102151</name>
</gene>
<organism evidence="3 4">
    <name type="scientific">Humitalea rosea</name>
    <dbReference type="NCBI Taxonomy" id="990373"/>
    <lineage>
        <taxon>Bacteria</taxon>
        <taxon>Pseudomonadati</taxon>
        <taxon>Pseudomonadota</taxon>
        <taxon>Alphaproteobacteria</taxon>
        <taxon>Acetobacterales</taxon>
        <taxon>Roseomonadaceae</taxon>
        <taxon>Humitalea</taxon>
    </lineage>
</organism>
<dbReference type="CDD" id="cd06558">
    <property type="entry name" value="crotonase-like"/>
    <property type="match status" value="1"/>
</dbReference>
<keyword evidence="4" id="KW-1185">Reference proteome</keyword>
<comment type="caution">
    <text evidence="3">The sequence shown here is derived from an EMBL/GenBank/DDBJ whole genome shotgun (WGS) entry which is preliminary data.</text>
</comment>
<dbReference type="EMBL" id="QKYU01000002">
    <property type="protein sequence ID" value="PZW50463.1"/>
    <property type="molecule type" value="Genomic_DNA"/>
</dbReference>
<accession>A0A2W7IVC4</accession>
<dbReference type="Gene3D" id="1.10.12.10">
    <property type="entry name" value="Lyase 2-enoyl-coa Hydratase, Chain A, domain 2"/>
    <property type="match status" value="1"/>
</dbReference>
<dbReference type="OrthoDB" id="7257009at2"/>
<dbReference type="GO" id="GO:0016829">
    <property type="term" value="F:lyase activity"/>
    <property type="evidence" value="ECO:0007669"/>
    <property type="project" value="UniProtKB-KW"/>
</dbReference>